<name>A0A517QXA6_9PLAN</name>
<gene>
    <name evidence="1" type="ORF">Pan189_05820</name>
</gene>
<dbReference type="EMBL" id="CP036268">
    <property type="protein sequence ID" value="QDT36227.1"/>
    <property type="molecule type" value="Genomic_DNA"/>
</dbReference>
<sequence>MPHRHAGLSVREILQVKKASIRRAPLPKGSPSFDSILNLLWEEVAEKAQQRMTGYPTIYKLLNDHRFDKDS</sequence>
<reference evidence="1 2" key="1">
    <citation type="submission" date="2019-02" db="EMBL/GenBank/DDBJ databases">
        <title>Deep-cultivation of Planctomycetes and their phenomic and genomic characterization uncovers novel biology.</title>
        <authorList>
            <person name="Wiegand S."/>
            <person name="Jogler M."/>
            <person name="Boedeker C."/>
            <person name="Pinto D."/>
            <person name="Vollmers J."/>
            <person name="Rivas-Marin E."/>
            <person name="Kohn T."/>
            <person name="Peeters S.H."/>
            <person name="Heuer A."/>
            <person name="Rast P."/>
            <person name="Oberbeckmann S."/>
            <person name="Bunk B."/>
            <person name="Jeske O."/>
            <person name="Meyerdierks A."/>
            <person name="Storesund J.E."/>
            <person name="Kallscheuer N."/>
            <person name="Luecker S."/>
            <person name="Lage O.M."/>
            <person name="Pohl T."/>
            <person name="Merkel B.J."/>
            <person name="Hornburger P."/>
            <person name="Mueller R.-W."/>
            <person name="Bruemmer F."/>
            <person name="Labrenz M."/>
            <person name="Spormann A.M."/>
            <person name="Op den Camp H."/>
            <person name="Overmann J."/>
            <person name="Amann R."/>
            <person name="Jetten M.S.M."/>
            <person name="Mascher T."/>
            <person name="Medema M.H."/>
            <person name="Devos D.P."/>
            <person name="Kaster A.-K."/>
            <person name="Ovreas L."/>
            <person name="Rohde M."/>
            <person name="Galperin M.Y."/>
            <person name="Jogler C."/>
        </authorList>
    </citation>
    <scope>NUCLEOTIDE SEQUENCE [LARGE SCALE GENOMIC DNA]</scope>
    <source>
        <strain evidence="1 2">Pan189</strain>
    </source>
</reference>
<dbReference type="OrthoDB" id="488858at2"/>
<protein>
    <submittedName>
        <fullName evidence="1">Uncharacterized protein</fullName>
    </submittedName>
</protein>
<dbReference type="KEGG" id="svp:Pan189_05820"/>
<organism evidence="1 2">
    <name type="scientific">Stratiformator vulcanicus</name>
    <dbReference type="NCBI Taxonomy" id="2527980"/>
    <lineage>
        <taxon>Bacteria</taxon>
        <taxon>Pseudomonadati</taxon>
        <taxon>Planctomycetota</taxon>
        <taxon>Planctomycetia</taxon>
        <taxon>Planctomycetales</taxon>
        <taxon>Planctomycetaceae</taxon>
        <taxon>Stratiformator</taxon>
    </lineage>
</organism>
<evidence type="ECO:0000313" key="2">
    <source>
        <dbReference type="Proteomes" id="UP000317318"/>
    </source>
</evidence>
<evidence type="ECO:0000313" key="1">
    <source>
        <dbReference type="EMBL" id="QDT36227.1"/>
    </source>
</evidence>
<accession>A0A517QXA6</accession>
<keyword evidence="2" id="KW-1185">Reference proteome</keyword>
<proteinExistence type="predicted"/>
<dbReference type="Proteomes" id="UP000317318">
    <property type="component" value="Chromosome"/>
</dbReference>
<dbReference type="AlphaFoldDB" id="A0A517QXA6"/>